<evidence type="ECO:0000256" key="5">
    <source>
        <dbReference type="ARBA" id="ARBA00022741"/>
    </source>
</evidence>
<keyword evidence="3 10" id="KW-0436">Ligase</keyword>
<evidence type="ECO:0000259" key="12">
    <source>
        <dbReference type="Pfam" id="PF08245"/>
    </source>
</evidence>
<reference evidence="13 14" key="1">
    <citation type="submission" date="2022-06" db="EMBL/GenBank/DDBJ databases">
        <title>Isolation of gut microbiota from human fecal samples.</title>
        <authorList>
            <person name="Pamer E.G."/>
            <person name="Barat B."/>
            <person name="Waligurski E."/>
            <person name="Medina S."/>
            <person name="Paddock L."/>
            <person name="Mostad J."/>
        </authorList>
    </citation>
    <scope>NUCLEOTIDE SEQUENCE [LARGE SCALE GENOMIC DNA]</scope>
    <source>
        <strain evidence="13 14">DFI.6.1</strain>
    </source>
</reference>
<dbReference type="Gene3D" id="3.90.190.20">
    <property type="entry name" value="Mur ligase, C-terminal domain"/>
    <property type="match status" value="1"/>
</dbReference>
<evidence type="ECO:0000259" key="11">
    <source>
        <dbReference type="Pfam" id="PF02875"/>
    </source>
</evidence>
<dbReference type="EMBL" id="JANGCH010000024">
    <property type="protein sequence ID" value="MCQ5122677.1"/>
    <property type="molecule type" value="Genomic_DNA"/>
</dbReference>
<organism evidence="13 14">
    <name type="scientific">Massilicoli timonensis</name>
    <dbReference type="NCBI Taxonomy" id="2015901"/>
    <lineage>
        <taxon>Bacteria</taxon>
        <taxon>Bacillati</taxon>
        <taxon>Bacillota</taxon>
        <taxon>Erysipelotrichia</taxon>
        <taxon>Erysipelotrichales</taxon>
        <taxon>Erysipelotrichaceae</taxon>
        <taxon>Massilicoli</taxon>
    </lineage>
</organism>
<dbReference type="PANTHER" id="PTHR11136">
    <property type="entry name" value="FOLYLPOLYGLUTAMATE SYNTHASE-RELATED"/>
    <property type="match status" value="1"/>
</dbReference>
<keyword evidence="14" id="KW-1185">Reference proteome</keyword>
<dbReference type="InterPro" id="IPR018109">
    <property type="entry name" value="Folylpolyglutamate_synth_CS"/>
</dbReference>
<dbReference type="InterPro" id="IPR001645">
    <property type="entry name" value="Folylpolyglutamate_synth"/>
</dbReference>
<evidence type="ECO:0000313" key="13">
    <source>
        <dbReference type="EMBL" id="MCQ5122677.1"/>
    </source>
</evidence>
<evidence type="ECO:0000256" key="2">
    <source>
        <dbReference type="ARBA" id="ARBA00013025"/>
    </source>
</evidence>
<dbReference type="Gene3D" id="3.40.1190.10">
    <property type="entry name" value="Mur-like, catalytic domain"/>
    <property type="match status" value="1"/>
</dbReference>
<dbReference type="PROSITE" id="PS01011">
    <property type="entry name" value="FOLYLPOLYGLU_SYNT_1"/>
    <property type="match status" value="1"/>
</dbReference>
<evidence type="ECO:0000313" key="14">
    <source>
        <dbReference type="Proteomes" id="UP001524435"/>
    </source>
</evidence>
<dbReference type="Pfam" id="PF02875">
    <property type="entry name" value="Mur_ligase_C"/>
    <property type="match status" value="1"/>
</dbReference>
<proteinExistence type="inferred from homology"/>
<keyword evidence="4" id="KW-0479">Metal-binding</keyword>
<dbReference type="Proteomes" id="UP001524435">
    <property type="component" value="Unassembled WGS sequence"/>
</dbReference>
<evidence type="ECO:0000256" key="10">
    <source>
        <dbReference type="PIRNR" id="PIRNR001563"/>
    </source>
</evidence>
<dbReference type="SUPFAM" id="SSF53244">
    <property type="entry name" value="MurD-like peptide ligases, peptide-binding domain"/>
    <property type="match status" value="1"/>
</dbReference>
<evidence type="ECO:0000256" key="1">
    <source>
        <dbReference type="ARBA" id="ARBA00008276"/>
    </source>
</evidence>
<feature type="domain" description="Mur ligase central" evidence="12">
    <location>
        <begin position="43"/>
        <end position="205"/>
    </location>
</feature>
<evidence type="ECO:0000256" key="9">
    <source>
        <dbReference type="ARBA" id="ARBA00047493"/>
    </source>
</evidence>
<comment type="caution">
    <text evidence="13">The sequence shown here is derived from an EMBL/GenBank/DDBJ whole genome shotgun (WGS) entry which is preliminary data.</text>
</comment>
<dbReference type="InterPro" id="IPR004101">
    <property type="entry name" value="Mur_ligase_C"/>
</dbReference>
<dbReference type="PIRSF" id="PIRSF001563">
    <property type="entry name" value="Folylpolyglu_synth"/>
    <property type="match status" value="1"/>
</dbReference>
<evidence type="ECO:0000256" key="6">
    <source>
        <dbReference type="ARBA" id="ARBA00022840"/>
    </source>
</evidence>
<dbReference type="InterPro" id="IPR013221">
    <property type="entry name" value="Mur_ligase_cen"/>
</dbReference>
<dbReference type="PANTHER" id="PTHR11136:SF0">
    <property type="entry name" value="DIHYDROFOLATE SYNTHETASE-RELATED"/>
    <property type="match status" value="1"/>
</dbReference>
<name>A0ABT1SNH2_9FIRM</name>
<keyword evidence="5 10" id="KW-0547">Nucleotide-binding</keyword>
<evidence type="ECO:0000256" key="3">
    <source>
        <dbReference type="ARBA" id="ARBA00022598"/>
    </source>
</evidence>
<dbReference type="RefSeq" id="WP_178200415.1">
    <property type="nucleotide sequence ID" value="NZ_JANGCH010000024.1"/>
</dbReference>
<dbReference type="EC" id="6.3.2.17" evidence="2"/>
<evidence type="ECO:0000256" key="8">
    <source>
        <dbReference type="ARBA" id="ARBA00030592"/>
    </source>
</evidence>
<protein>
    <recommendedName>
        <fullName evidence="2">tetrahydrofolate synthase</fullName>
        <ecNumber evidence="2">6.3.2.17</ecNumber>
    </recommendedName>
    <alternativeName>
        <fullName evidence="8">Tetrahydrofolylpolyglutamate synthase</fullName>
    </alternativeName>
</protein>
<keyword evidence="7" id="KW-0460">Magnesium</keyword>
<accession>A0ABT1SNH2</accession>
<comment type="similarity">
    <text evidence="1 10">Belongs to the folylpolyglutamate synthase family.</text>
</comment>
<gene>
    <name evidence="13" type="ORF">NE663_10490</name>
</gene>
<evidence type="ECO:0000256" key="4">
    <source>
        <dbReference type="ARBA" id="ARBA00022723"/>
    </source>
</evidence>
<sequence>MKQKTGKLIRELEGRRGRADLERLRKVLHQKGDPHRQIPCVHVAGTNGKGSTTNYIRSMMQEAGYRVGTFTSPSMEHHFDRIRINDEPLEEDFFLRAMREFDTWKQMGMTMFEIDFLIAAAYFYEKQVDLAVYEVGLGGEKDSTNVIAPLVCVITNIGKDHMELLGDTLEEIAAAKAGIIKRDTPLITAEDKPACLAVFAEACQKKQAPFTQIASISEPRITKEGVSFRYRQKRWQLGSRALYQCKNAACAIDVILTLREKGFLISEEQMEKGLRKAFWLGRYEILREEPLFLLDGAHNVDGIQALLHSLPKHLNLHIICSPLQDKETDQMLSLLKTLGEEVVVVHFDTPRAIHEEQIQSLPGVVWGGDYQEVIRQAWFGNAPTIVTGSLYFIADVRNYLKTLGVKMR</sequence>
<evidence type="ECO:0000256" key="7">
    <source>
        <dbReference type="ARBA" id="ARBA00022842"/>
    </source>
</evidence>
<dbReference type="Pfam" id="PF08245">
    <property type="entry name" value="Mur_ligase_M"/>
    <property type="match status" value="1"/>
</dbReference>
<dbReference type="InterPro" id="IPR036565">
    <property type="entry name" value="Mur-like_cat_sf"/>
</dbReference>
<dbReference type="NCBIfam" id="TIGR01499">
    <property type="entry name" value="folC"/>
    <property type="match status" value="1"/>
</dbReference>
<dbReference type="SUPFAM" id="SSF53623">
    <property type="entry name" value="MurD-like peptide ligases, catalytic domain"/>
    <property type="match status" value="1"/>
</dbReference>
<comment type="catalytic activity">
    <reaction evidence="9">
        <text>(6S)-5,6,7,8-tetrahydrofolyl-(gamma-L-Glu)(n) + L-glutamate + ATP = (6S)-5,6,7,8-tetrahydrofolyl-(gamma-L-Glu)(n+1) + ADP + phosphate + H(+)</text>
        <dbReference type="Rhea" id="RHEA:10580"/>
        <dbReference type="Rhea" id="RHEA-COMP:14738"/>
        <dbReference type="Rhea" id="RHEA-COMP:14740"/>
        <dbReference type="ChEBI" id="CHEBI:15378"/>
        <dbReference type="ChEBI" id="CHEBI:29985"/>
        <dbReference type="ChEBI" id="CHEBI:30616"/>
        <dbReference type="ChEBI" id="CHEBI:43474"/>
        <dbReference type="ChEBI" id="CHEBI:141005"/>
        <dbReference type="ChEBI" id="CHEBI:456216"/>
        <dbReference type="EC" id="6.3.2.17"/>
    </reaction>
</comment>
<dbReference type="InterPro" id="IPR036615">
    <property type="entry name" value="Mur_ligase_C_dom_sf"/>
</dbReference>
<keyword evidence="6 10" id="KW-0067">ATP-binding</keyword>
<dbReference type="PROSITE" id="PS01012">
    <property type="entry name" value="FOLYLPOLYGLU_SYNT_2"/>
    <property type="match status" value="1"/>
</dbReference>
<feature type="domain" description="Mur ligase C-terminal" evidence="11">
    <location>
        <begin position="281"/>
        <end position="360"/>
    </location>
</feature>